<organism evidence="1 2">
    <name type="scientific">Spiromyces aspiralis</name>
    <dbReference type="NCBI Taxonomy" id="68401"/>
    <lineage>
        <taxon>Eukaryota</taxon>
        <taxon>Fungi</taxon>
        <taxon>Fungi incertae sedis</taxon>
        <taxon>Zoopagomycota</taxon>
        <taxon>Kickxellomycotina</taxon>
        <taxon>Kickxellomycetes</taxon>
        <taxon>Kickxellales</taxon>
        <taxon>Kickxellaceae</taxon>
        <taxon>Spiromyces</taxon>
    </lineage>
</organism>
<comment type="caution">
    <text evidence="1">The sequence shown here is derived from an EMBL/GenBank/DDBJ whole genome shotgun (WGS) entry which is preliminary data.</text>
</comment>
<accession>A0ACC1HRZ8</accession>
<gene>
    <name evidence="1" type="ORF">EV182_004680</name>
</gene>
<name>A0ACC1HRZ8_9FUNG</name>
<dbReference type="EMBL" id="JAMZIH010001492">
    <property type="protein sequence ID" value="KAJ1678145.1"/>
    <property type="molecule type" value="Genomic_DNA"/>
</dbReference>
<protein>
    <submittedName>
        <fullName evidence="1">Uncharacterized protein</fullName>
    </submittedName>
</protein>
<dbReference type="Proteomes" id="UP001145114">
    <property type="component" value="Unassembled WGS sequence"/>
</dbReference>
<sequence length="308" mass="33269">MADSAATDGINVHKDQYYGDRGQGSDKSNRDRQVADIYVPVALGASSSSSATRPELVVYVHGGSWRSGDKSEYTQLATRLIQLAGSRIAVAVINYTLSTKDKPDVIHPTHLVDCWLAVEWLAANGTRYGYDGEKLHLVGHSAGGHLTGLLALSPPSETVARVVRSVTGISGIYDVPGLVAKWPTYVDFVEMAFGDDQEYWRLASPQCHPLNDQDLDSISDRNRMRLAVVMTEGKPIPPLTGIRYLVAHSLGDELVDPTGQSASYHSHLIGAGFKQARLLCEDWGTHFGSLASDGLLQAVASHVLSDDS</sequence>
<evidence type="ECO:0000313" key="1">
    <source>
        <dbReference type="EMBL" id="KAJ1678145.1"/>
    </source>
</evidence>
<evidence type="ECO:0000313" key="2">
    <source>
        <dbReference type="Proteomes" id="UP001145114"/>
    </source>
</evidence>
<proteinExistence type="predicted"/>
<keyword evidence="2" id="KW-1185">Reference proteome</keyword>
<reference evidence="1" key="1">
    <citation type="submission" date="2022-06" db="EMBL/GenBank/DDBJ databases">
        <title>Phylogenomic reconstructions and comparative analyses of Kickxellomycotina fungi.</title>
        <authorList>
            <person name="Reynolds N.K."/>
            <person name="Stajich J.E."/>
            <person name="Barry K."/>
            <person name="Grigoriev I.V."/>
            <person name="Crous P."/>
            <person name="Smith M.E."/>
        </authorList>
    </citation>
    <scope>NUCLEOTIDE SEQUENCE</scope>
    <source>
        <strain evidence="1">RSA 2271</strain>
    </source>
</reference>